<evidence type="ECO:0000313" key="3">
    <source>
        <dbReference type="Proteomes" id="UP001177140"/>
    </source>
</evidence>
<dbReference type="PANTHER" id="PTHR10562">
    <property type="entry name" value="SMALL UBIQUITIN-RELATED MODIFIER"/>
    <property type="match status" value="1"/>
</dbReference>
<dbReference type="InterPro" id="IPR000626">
    <property type="entry name" value="Ubiquitin-like_dom"/>
</dbReference>
<dbReference type="SUPFAM" id="SSF54236">
    <property type="entry name" value="Ubiquitin-like"/>
    <property type="match status" value="1"/>
</dbReference>
<name>A0AA41W195_PAPNU</name>
<evidence type="ECO:0000313" key="2">
    <source>
        <dbReference type="EMBL" id="MCL7051198.1"/>
    </source>
</evidence>
<comment type="caution">
    <text evidence="2">The sequence shown here is derived from an EMBL/GenBank/DDBJ whole genome shotgun (WGS) entry which is preliminary data.</text>
</comment>
<dbReference type="Gene3D" id="3.10.20.90">
    <property type="entry name" value="Phosphatidylinositol 3-kinase Catalytic Subunit, Chain A, domain 1"/>
    <property type="match status" value="1"/>
</dbReference>
<dbReference type="PROSITE" id="PS50053">
    <property type="entry name" value="UBIQUITIN_2"/>
    <property type="match status" value="1"/>
</dbReference>
<reference evidence="2" key="1">
    <citation type="submission" date="2022-03" db="EMBL/GenBank/DDBJ databases">
        <title>A functionally conserved STORR gene fusion in Papaver species that diverged 16.8 million years ago.</title>
        <authorList>
            <person name="Catania T."/>
        </authorList>
    </citation>
    <scope>NUCLEOTIDE SEQUENCE</scope>
    <source>
        <strain evidence="2">S-191538</strain>
    </source>
</reference>
<sequence>MSGNRGEATEQVGFISLKVKSNDGSEVFFRVKRNTKFGKLMTAYCDRKELDINTVVFFMDGTRIKAEQTPDELQLEEGDEIDAFDHQIGGCLSKY</sequence>
<dbReference type="InterPro" id="IPR029071">
    <property type="entry name" value="Ubiquitin-like_domsf"/>
</dbReference>
<dbReference type="Proteomes" id="UP001177140">
    <property type="component" value="Unassembled WGS sequence"/>
</dbReference>
<evidence type="ECO:0000259" key="1">
    <source>
        <dbReference type="PROSITE" id="PS50053"/>
    </source>
</evidence>
<accession>A0AA41W195</accession>
<feature type="domain" description="Ubiquitin-like" evidence="1">
    <location>
        <begin position="15"/>
        <end position="90"/>
    </location>
</feature>
<organism evidence="2 3">
    <name type="scientific">Papaver nudicaule</name>
    <name type="common">Iceland poppy</name>
    <dbReference type="NCBI Taxonomy" id="74823"/>
    <lineage>
        <taxon>Eukaryota</taxon>
        <taxon>Viridiplantae</taxon>
        <taxon>Streptophyta</taxon>
        <taxon>Embryophyta</taxon>
        <taxon>Tracheophyta</taxon>
        <taxon>Spermatophyta</taxon>
        <taxon>Magnoliopsida</taxon>
        <taxon>Ranunculales</taxon>
        <taxon>Papaveraceae</taxon>
        <taxon>Papaveroideae</taxon>
        <taxon>Papaver</taxon>
    </lineage>
</organism>
<protein>
    <recommendedName>
        <fullName evidence="1">Ubiquitin-like domain-containing protein</fullName>
    </recommendedName>
</protein>
<keyword evidence="3" id="KW-1185">Reference proteome</keyword>
<dbReference type="Pfam" id="PF11976">
    <property type="entry name" value="Rad60-SLD"/>
    <property type="match status" value="1"/>
</dbReference>
<gene>
    <name evidence="2" type="ORF">MKW94_007468</name>
</gene>
<proteinExistence type="predicted"/>
<dbReference type="AlphaFoldDB" id="A0AA41W195"/>
<dbReference type="InterPro" id="IPR022617">
    <property type="entry name" value="Rad60/SUMO-like_dom"/>
</dbReference>
<dbReference type="EMBL" id="JAJJMA010335919">
    <property type="protein sequence ID" value="MCL7051198.1"/>
    <property type="molecule type" value="Genomic_DNA"/>
</dbReference>